<name>A0A2P2QPC5_RHIMU</name>
<dbReference type="AlphaFoldDB" id="A0A2P2QPC5"/>
<accession>A0A2P2QPC5</accession>
<protein>
    <submittedName>
        <fullName evidence="1">Uncharacterized protein</fullName>
    </submittedName>
</protein>
<proteinExistence type="predicted"/>
<organism evidence="1">
    <name type="scientific">Rhizophora mucronata</name>
    <name type="common">Asiatic mangrove</name>
    <dbReference type="NCBI Taxonomy" id="61149"/>
    <lineage>
        <taxon>Eukaryota</taxon>
        <taxon>Viridiplantae</taxon>
        <taxon>Streptophyta</taxon>
        <taxon>Embryophyta</taxon>
        <taxon>Tracheophyta</taxon>
        <taxon>Spermatophyta</taxon>
        <taxon>Magnoliopsida</taxon>
        <taxon>eudicotyledons</taxon>
        <taxon>Gunneridae</taxon>
        <taxon>Pentapetalae</taxon>
        <taxon>rosids</taxon>
        <taxon>fabids</taxon>
        <taxon>Malpighiales</taxon>
        <taxon>Rhizophoraceae</taxon>
        <taxon>Rhizophora</taxon>
    </lineage>
</organism>
<reference evidence="1" key="1">
    <citation type="submission" date="2018-02" db="EMBL/GenBank/DDBJ databases">
        <title>Rhizophora mucronata_Transcriptome.</title>
        <authorList>
            <person name="Meera S.P."/>
            <person name="Sreeshan A."/>
            <person name="Augustine A."/>
        </authorList>
    </citation>
    <scope>NUCLEOTIDE SEQUENCE</scope>
    <source>
        <tissue evidence="1">Leaf</tissue>
    </source>
</reference>
<sequence>MKLKGVKLKITDKPDKLKMKYKGTKTTI</sequence>
<dbReference type="EMBL" id="GGEC01088386">
    <property type="protein sequence ID" value="MBX68870.1"/>
    <property type="molecule type" value="Transcribed_RNA"/>
</dbReference>
<evidence type="ECO:0000313" key="1">
    <source>
        <dbReference type="EMBL" id="MBX68870.1"/>
    </source>
</evidence>